<evidence type="ECO:0000259" key="9">
    <source>
        <dbReference type="Pfam" id="PF04535"/>
    </source>
</evidence>
<evidence type="ECO:0000256" key="7">
    <source>
        <dbReference type="ARBA" id="ARBA00023136"/>
    </source>
</evidence>
<comment type="subcellular location">
    <subcellularLocation>
        <location evidence="1 8">Cell membrane</location>
        <topology evidence="1 8">Multi-pass membrane protein</topology>
    </subcellularLocation>
</comment>
<dbReference type="GO" id="GO:0005886">
    <property type="term" value="C:plasma membrane"/>
    <property type="evidence" value="ECO:0007669"/>
    <property type="project" value="UniProtKB-SubCell"/>
</dbReference>
<feature type="transmembrane region" description="Helical" evidence="8">
    <location>
        <begin position="118"/>
        <end position="145"/>
    </location>
</feature>
<evidence type="ECO:0000313" key="10">
    <source>
        <dbReference type="EMBL" id="PIN04033.1"/>
    </source>
</evidence>
<reference evidence="11" key="1">
    <citation type="journal article" date="2018" name="Gigascience">
        <title>Genome assembly of the Pink Ipe (Handroanthus impetiginosus, Bignoniaceae), a highly valued, ecologically keystone Neotropical timber forest tree.</title>
        <authorList>
            <person name="Silva-Junior O.B."/>
            <person name="Grattapaglia D."/>
            <person name="Novaes E."/>
            <person name="Collevatti R.G."/>
        </authorList>
    </citation>
    <scope>NUCLEOTIDE SEQUENCE [LARGE SCALE GENOMIC DNA]</scope>
    <source>
        <strain evidence="11">cv. UFG-1</strain>
    </source>
</reference>
<proteinExistence type="inferred from homology"/>
<feature type="transmembrane region" description="Helical" evidence="8">
    <location>
        <begin position="78"/>
        <end position="106"/>
    </location>
</feature>
<organism evidence="10 11">
    <name type="scientific">Handroanthus impetiginosus</name>
    <dbReference type="NCBI Taxonomy" id="429701"/>
    <lineage>
        <taxon>Eukaryota</taxon>
        <taxon>Viridiplantae</taxon>
        <taxon>Streptophyta</taxon>
        <taxon>Embryophyta</taxon>
        <taxon>Tracheophyta</taxon>
        <taxon>Spermatophyta</taxon>
        <taxon>Magnoliopsida</taxon>
        <taxon>eudicotyledons</taxon>
        <taxon>Gunneridae</taxon>
        <taxon>Pentapetalae</taxon>
        <taxon>asterids</taxon>
        <taxon>lamiids</taxon>
        <taxon>Lamiales</taxon>
        <taxon>Bignoniaceae</taxon>
        <taxon>Crescentiina</taxon>
        <taxon>Tabebuia alliance</taxon>
        <taxon>Handroanthus</taxon>
    </lineage>
</organism>
<keyword evidence="6 8" id="KW-1133">Transmembrane helix</keyword>
<keyword evidence="4 8" id="KW-1003">Cell membrane</keyword>
<keyword evidence="11" id="KW-1185">Reference proteome</keyword>
<evidence type="ECO:0000256" key="6">
    <source>
        <dbReference type="ARBA" id="ARBA00022989"/>
    </source>
</evidence>
<dbReference type="PANTHER" id="PTHR36488:SF8">
    <property type="entry name" value="CASP-LIKE PROTEIN 1U1"/>
    <property type="match status" value="1"/>
</dbReference>
<dbReference type="STRING" id="429701.A0A2G9GFG8"/>
<evidence type="ECO:0000256" key="2">
    <source>
        <dbReference type="ARBA" id="ARBA00007651"/>
    </source>
</evidence>
<keyword evidence="7 8" id="KW-0472">Membrane</keyword>
<evidence type="ECO:0000313" key="11">
    <source>
        <dbReference type="Proteomes" id="UP000231279"/>
    </source>
</evidence>
<gene>
    <name evidence="10" type="ORF">CDL12_23438</name>
</gene>
<name>A0A2G9GFG8_9LAMI</name>
<feature type="transmembrane region" description="Helical" evidence="8">
    <location>
        <begin position="33"/>
        <end position="52"/>
    </location>
</feature>
<protein>
    <recommendedName>
        <fullName evidence="8">CASP-like protein</fullName>
    </recommendedName>
</protein>
<evidence type="ECO:0000256" key="1">
    <source>
        <dbReference type="ARBA" id="ARBA00004651"/>
    </source>
</evidence>
<accession>A0A2G9GFG8</accession>
<dbReference type="InterPro" id="IPR006459">
    <property type="entry name" value="CASP/CASPL"/>
</dbReference>
<keyword evidence="5 8" id="KW-0812">Transmembrane</keyword>
<dbReference type="OrthoDB" id="913854at2759"/>
<comment type="caution">
    <text evidence="10">The sequence shown here is derived from an EMBL/GenBank/DDBJ whole genome shotgun (WGS) entry which is preliminary data.</text>
</comment>
<evidence type="ECO:0000256" key="8">
    <source>
        <dbReference type="RuleBase" id="RU361233"/>
    </source>
</evidence>
<dbReference type="InterPro" id="IPR044173">
    <property type="entry name" value="CASPL"/>
</dbReference>
<dbReference type="AlphaFoldDB" id="A0A2G9GFG8"/>
<evidence type="ECO:0000256" key="4">
    <source>
        <dbReference type="ARBA" id="ARBA00022475"/>
    </source>
</evidence>
<dbReference type="NCBIfam" id="TIGR01569">
    <property type="entry name" value="A_tha_TIGR01569"/>
    <property type="match status" value="1"/>
</dbReference>
<comment type="similarity">
    <text evidence="2 8">Belongs to the Casparian strip membrane proteins (CASP) family.</text>
</comment>
<dbReference type="PANTHER" id="PTHR36488">
    <property type="entry name" value="CASP-LIKE PROTEIN 1U1"/>
    <property type="match status" value="1"/>
</dbReference>
<comment type="subunit">
    <text evidence="3 8">Homodimer and heterodimers.</text>
</comment>
<feature type="domain" description="Casparian strip membrane protein" evidence="9">
    <location>
        <begin position="26"/>
        <end position="150"/>
    </location>
</feature>
<dbReference type="Proteomes" id="UP000231279">
    <property type="component" value="Unassembled WGS sequence"/>
</dbReference>
<dbReference type="Pfam" id="PF04535">
    <property type="entry name" value="CASP_dom"/>
    <property type="match status" value="1"/>
</dbReference>
<sequence>MESHYKSSSNGGLESGEKVVAMANKRKMRGWDFVLRFLALGLSLAAAVVLGVNKETTTVPVSLVPGMPPVNVPVTAKWHYLSAFVFFVVANAIACVHAAISLVLTLANGSGKKGISMVIIFFDLVIVALLFSGVGAALAIGLMGYKGNSHV</sequence>
<comment type="caution">
    <text evidence="8">Lacks conserved residue(s) required for the propagation of feature annotation.</text>
</comment>
<evidence type="ECO:0000256" key="5">
    <source>
        <dbReference type="ARBA" id="ARBA00022692"/>
    </source>
</evidence>
<dbReference type="InterPro" id="IPR006702">
    <property type="entry name" value="CASP_dom"/>
</dbReference>
<dbReference type="EMBL" id="NKXS01005297">
    <property type="protein sequence ID" value="PIN04033.1"/>
    <property type="molecule type" value="Genomic_DNA"/>
</dbReference>
<evidence type="ECO:0000256" key="3">
    <source>
        <dbReference type="ARBA" id="ARBA00011489"/>
    </source>
</evidence>